<dbReference type="Proteomes" id="UP000732399">
    <property type="component" value="Unassembled WGS sequence"/>
</dbReference>
<dbReference type="SUPFAM" id="SSF101801">
    <property type="entry name" value="Surface presentation of antigens (SPOA)"/>
    <property type="match status" value="1"/>
</dbReference>
<organism evidence="2 3">
    <name type="scientific">Sphingomonas corticis</name>
    <dbReference type="NCBI Taxonomy" id="2722791"/>
    <lineage>
        <taxon>Bacteria</taxon>
        <taxon>Pseudomonadati</taxon>
        <taxon>Pseudomonadota</taxon>
        <taxon>Alphaproteobacteria</taxon>
        <taxon>Sphingomonadales</taxon>
        <taxon>Sphingomonadaceae</taxon>
        <taxon>Sphingomonas</taxon>
    </lineage>
</organism>
<dbReference type="InterPro" id="IPR001543">
    <property type="entry name" value="FliN-like_C"/>
</dbReference>
<sequence length="327" mass="33702">MAQRPSPLRDRLRAIDAGEADRQTRLIAALNARASGELTLGARVAFARDQRAAGAWIGFDTGGQSVFVAPLLVDGELVRLSAGDGVPDPAIAARLLPTIEPLIAAIESALGADLRPSALVPGIPRDFILLRLDASCSRHTIRHRLLVALPREGEVIASPAPAAAPALLSALRARWTAQIDGPSIAGTRIRSIGRGDLLLLGVGALRARIIIPGRDAPLAGRLDLSKGSMTLQEDIVPTPASEIPANGAPPPDWEAMTLPTIVEIEGGLLSARDIAGLAPGSVLPVPQSGGTLRVRVSAGGTTIGDGELVAVGEGFGVLLEHVPGAED</sequence>
<dbReference type="Pfam" id="PF01052">
    <property type="entry name" value="FliMN_C"/>
    <property type="match status" value="1"/>
</dbReference>
<accession>A0ABX1CRV0</accession>
<dbReference type="InterPro" id="IPR036429">
    <property type="entry name" value="SpoA-like_sf"/>
</dbReference>
<dbReference type="EMBL" id="JAAVJH010000004">
    <property type="protein sequence ID" value="NJR78482.1"/>
    <property type="molecule type" value="Genomic_DNA"/>
</dbReference>
<evidence type="ECO:0000259" key="1">
    <source>
        <dbReference type="Pfam" id="PF01052"/>
    </source>
</evidence>
<comment type="caution">
    <text evidence="2">The sequence shown here is derived from an EMBL/GenBank/DDBJ whole genome shotgun (WGS) entry which is preliminary data.</text>
</comment>
<dbReference type="Gene3D" id="2.30.330.10">
    <property type="entry name" value="SpoA-like"/>
    <property type="match status" value="1"/>
</dbReference>
<gene>
    <name evidence="2" type="ORF">HBH26_07785</name>
</gene>
<evidence type="ECO:0000313" key="2">
    <source>
        <dbReference type="EMBL" id="NJR78482.1"/>
    </source>
</evidence>
<keyword evidence="3" id="KW-1185">Reference proteome</keyword>
<dbReference type="RefSeq" id="WP_168134031.1">
    <property type="nucleotide sequence ID" value="NZ_JAAVJH010000004.1"/>
</dbReference>
<proteinExistence type="predicted"/>
<evidence type="ECO:0000313" key="3">
    <source>
        <dbReference type="Proteomes" id="UP000732399"/>
    </source>
</evidence>
<reference evidence="2 3" key="1">
    <citation type="submission" date="2020-03" db="EMBL/GenBank/DDBJ databases">
        <authorList>
            <person name="Wang L."/>
            <person name="He N."/>
            <person name="Li Y."/>
            <person name="Fang Y."/>
            <person name="Zhang F."/>
        </authorList>
    </citation>
    <scope>NUCLEOTIDE SEQUENCE [LARGE SCALE GENOMIC DNA]</scope>
    <source>
        <strain evidence="2 3">36D10-4-7</strain>
    </source>
</reference>
<name>A0ABX1CRV0_9SPHN</name>
<feature type="domain" description="Flagellar motor switch protein FliN-like C-terminal" evidence="1">
    <location>
        <begin position="258"/>
        <end position="321"/>
    </location>
</feature>
<protein>
    <recommendedName>
        <fullName evidence="1">Flagellar motor switch protein FliN-like C-terminal domain-containing protein</fullName>
    </recommendedName>
</protein>